<feature type="region of interest" description="Disordered" evidence="11">
    <location>
        <begin position="164"/>
        <end position="192"/>
    </location>
</feature>
<keyword evidence="7 10" id="KW-0175">Coiled coil</keyword>
<evidence type="ECO:0000256" key="3">
    <source>
        <dbReference type="ARBA" id="ARBA00005597"/>
    </source>
</evidence>
<feature type="coiled-coil region" evidence="10">
    <location>
        <begin position="776"/>
        <end position="831"/>
    </location>
</feature>
<feature type="region of interest" description="Disordered" evidence="11">
    <location>
        <begin position="39"/>
        <end position="65"/>
    </location>
</feature>
<reference evidence="13 14" key="1">
    <citation type="submission" date="2015-06" db="EMBL/GenBank/DDBJ databases">
        <title>Draft genome of the ant-associated black yeast Phialophora attae CBS 131958.</title>
        <authorList>
            <person name="Moreno L.F."/>
            <person name="Stielow B.J."/>
            <person name="de Hoog S."/>
            <person name="Vicente V.A."/>
            <person name="Weiss V.A."/>
            <person name="de Vries M."/>
            <person name="Cruz L.M."/>
            <person name="Souza E.M."/>
        </authorList>
    </citation>
    <scope>NUCLEOTIDE SEQUENCE [LARGE SCALE GENOMIC DNA]</scope>
    <source>
        <strain evidence="13 14">CBS 131958</strain>
    </source>
</reference>
<dbReference type="InterPro" id="IPR027417">
    <property type="entry name" value="P-loop_NTPase"/>
</dbReference>
<feature type="compositionally biased region" description="Acidic residues" evidence="11">
    <location>
        <begin position="897"/>
        <end position="908"/>
    </location>
</feature>
<dbReference type="RefSeq" id="XP_018001647.1">
    <property type="nucleotide sequence ID" value="XM_018149833.1"/>
</dbReference>
<keyword evidence="14" id="KW-1185">Reference proteome</keyword>
<dbReference type="GO" id="GO:0016887">
    <property type="term" value="F:ATP hydrolysis activity"/>
    <property type="evidence" value="ECO:0007669"/>
    <property type="project" value="InterPro"/>
</dbReference>
<dbReference type="PANTHER" id="PTHR18937:SF12">
    <property type="entry name" value="STRUCTURAL MAINTENANCE OF CHROMOSOMES PROTEIN"/>
    <property type="match status" value="1"/>
</dbReference>
<evidence type="ECO:0000256" key="1">
    <source>
        <dbReference type="ARBA" id="ARBA00004123"/>
    </source>
</evidence>
<dbReference type="SMART" id="SM00968">
    <property type="entry name" value="SMC_hinge"/>
    <property type="match status" value="1"/>
</dbReference>
<evidence type="ECO:0000256" key="11">
    <source>
        <dbReference type="SAM" id="MobiDB-lite"/>
    </source>
</evidence>
<dbReference type="GO" id="GO:0005524">
    <property type="term" value="F:ATP binding"/>
    <property type="evidence" value="ECO:0007669"/>
    <property type="project" value="InterPro"/>
</dbReference>
<comment type="subcellular location">
    <subcellularLocation>
        <location evidence="2">Chromosome</location>
    </subcellularLocation>
    <subcellularLocation>
        <location evidence="1">Nucleus</location>
    </subcellularLocation>
</comment>
<evidence type="ECO:0000256" key="8">
    <source>
        <dbReference type="ARBA" id="ARBA00023242"/>
    </source>
</evidence>
<evidence type="ECO:0000256" key="4">
    <source>
        <dbReference type="ARBA" id="ARBA00022454"/>
    </source>
</evidence>
<dbReference type="Gene3D" id="1.10.287.1490">
    <property type="match status" value="1"/>
</dbReference>
<proteinExistence type="inferred from homology"/>
<dbReference type="GeneID" id="28741713"/>
<dbReference type="Proteomes" id="UP000038010">
    <property type="component" value="Unassembled WGS sequence"/>
</dbReference>
<dbReference type="Gene3D" id="3.40.50.300">
    <property type="entry name" value="P-loop containing nucleotide triphosphate hydrolases"/>
    <property type="match status" value="2"/>
</dbReference>
<dbReference type="GO" id="GO:0051301">
    <property type="term" value="P:cell division"/>
    <property type="evidence" value="ECO:0007669"/>
    <property type="project" value="UniProtKB-KW"/>
</dbReference>
<dbReference type="Pfam" id="PF02463">
    <property type="entry name" value="SMC_N"/>
    <property type="match status" value="1"/>
</dbReference>
<dbReference type="EMBL" id="LFJN01000009">
    <property type="protein sequence ID" value="KPI41684.1"/>
    <property type="molecule type" value="Genomic_DNA"/>
</dbReference>
<dbReference type="InterPro" id="IPR010935">
    <property type="entry name" value="SMC_hinge"/>
</dbReference>
<comment type="similarity">
    <text evidence="3">Belongs to the SMC family. SMC1 subfamily.</text>
</comment>
<feature type="coiled-coil region" evidence="10">
    <location>
        <begin position="384"/>
        <end position="467"/>
    </location>
</feature>
<evidence type="ECO:0000256" key="6">
    <source>
        <dbReference type="ARBA" id="ARBA00022776"/>
    </source>
</evidence>
<dbReference type="Pfam" id="PF06470">
    <property type="entry name" value="SMC_hinge"/>
    <property type="match status" value="1"/>
</dbReference>
<comment type="caution">
    <text evidence="13">The sequence shown here is derived from an EMBL/GenBank/DDBJ whole genome shotgun (WGS) entry which is preliminary data.</text>
</comment>
<evidence type="ECO:0000313" key="14">
    <source>
        <dbReference type="Proteomes" id="UP000038010"/>
    </source>
</evidence>
<dbReference type="GO" id="GO:0005634">
    <property type="term" value="C:nucleus"/>
    <property type="evidence" value="ECO:0007669"/>
    <property type="project" value="UniProtKB-SubCell"/>
</dbReference>
<dbReference type="STRING" id="1664694.A0A0N1H6J6"/>
<sequence length="1165" mass="132003">MDAISFVLGIKSAHLRSTHLSELVYRGRVLRKSVANGDVATNGVNGHHEEEEGSQVNGTQERNDPKSAWVMAVYEDDAGEEQRWKRTITNQGVSEYRLNERVVTAQAYNESLETENILIKARNFLVFQGDVEAIAIQKPQDLTKLIEQVSGSLEFKAEYDKLKDESDEAAEQQTYQLNRRRGINSEKKQYEEQKREADKFVQKAAERDEAIVTHSLWKLFHLQRQIEESSAEIQKFQAELKDFQRGIEKYTKDLDTAKTEHAKSARAVTKAEKEIKAKEAEIEDKHSSLVPIDEQISVSNKALSKYQSRINTVNKERSTQAASVDDLEKQIKKVDSAQARWQEKWDQDTGKHSGQLSAAALQQYSRLRRINRLKADRAPVEANYKHLKNDLETEDFKLKAIENDLSALRTSKANVADFVKQTQLEITEKKKELNAVRGKRMQISRQKTELEEKLQDVLRKLVEADDGRRATQKELAMRETISMLKRTYPGACIEYLRDHRSGQATFLPLDTIQARSANPNLKGMHKGMRPALDTIDYGNDVARAISSACGNAIVCDTMDIAKELVFRRKVDAKAVTLDGNVIHKGGLMTGGRGRESNTRKWDDAELDKLNMLKDKLMNDMSALPQERSHQVEEQTLTSDLTGLEGRLAAAEEEESAFERNIEGKAAEAKAIKEKVKNKKPQMRDLEGKLEQIDDDIQNYEASVIQVENEVFGGFCAEHGFDDIRDYEARQGSLQQEASTKKLEFVQQKTKLEATLSYEKMRLETIDERIRAILDKQQRDRDRIDELNSEKQGIEDDLNTLEAELQDLNGALAELQEDYETKGQTLAKNKQEVAKKTKEMDGTLKSIANHEGDMQRVSQQRYALLRRCKIENIEIPLLESSATLDSLPINEMQHQDPDAMDVDDDDDPTESALQAGNAGSDHGIFPDFEVLDSDLQEQFSPEVDAELQENITKLNAALEKMQPNAHAAQRLTAVQQRLRDTDQEFENSRSRYTEKKNAFEEVRTKRNDLFQKAFSHISEQIVPIYADLTKSEEYTAGGRAYLTADDEEPYLAGVNYQTMPPAKTFRDMEHLSGGEKTMAALALLFAIHSYQPSPFFVLDEVDAALDNANVAKLVNYVRGHKGPGMQFIVISLKTGFFQGSEALVGVYRDQGGNSSRALTLDLRKYD</sequence>
<evidence type="ECO:0000259" key="12">
    <source>
        <dbReference type="SMART" id="SM00968"/>
    </source>
</evidence>
<dbReference type="PIRSF" id="PIRSF005719">
    <property type="entry name" value="SMC"/>
    <property type="match status" value="1"/>
</dbReference>
<dbReference type="GO" id="GO:0007062">
    <property type="term" value="P:sister chromatid cohesion"/>
    <property type="evidence" value="ECO:0007669"/>
    <property type="project" value="InterPro"/>
</dbReference>
<organism evidence="13 14">
    <name type="scientific">Cyphellophora attinorum</name>
    <dbReference type="NCBI Taxonomy" id="1664694"/>
    <lineage>
        <taxon>Eukaryota</taxon>
        <taxon>Fungi</taxon>
        <taxon>Dikarya</taxon>
        <taxon>Ascomycota</taxon>
        <taxon>Pezizomycotina</taxon>
        <taxon>Eurotiomycetes</taxon>
        <taxon>Chaetothyriomycetidae</taxon>
        <taxon>Chaetothyriales</taxon>
        <taxon>Cyphellophoraceae</taxon>
        <taxon>Cyphellophora</taxon>
    </lineage>
</organism>
<keyword evidence="6" id="KW-0498">Mitosis</keyword>
<dbReference type="InterPro" id="IPR003395">
    <property type="entry name" value="RecF/RecN/SMC_N"/>
</dbReference>
<keyword evidence="8" id="KW-0539">Nucleus</keyword>
<dbReference type="CDD" id="cd03275">
    <property type="entry name" value="ABC_SMC1_euk"/>
    <property type="match status" value="1"/>
</dbReference>
<dbReference type="OrthoDB" id="5575062at2759"/>
<dbReference type="GO" id="GO:0003677">
    <property type="term" value="F:DNA binding"/>
    <property type="evidence" value="ECO:0007669"/>
    <property type="project" value="TreeGrafter"/>
</dbReference>
<dbReference type="AlphaFoldDB" id="A0A0N1H6J6"/>
<keyword evidence="5" id="KW-0132">Cell division</keyword>
<feature type="domain" description="SMC hinge" evidence="12">
    <location>
        <begin position="452"/>
        <end position="565"/>
    </location>
</feature>
<gene>
    <name evidence="13" type="ORF">AB675_9310</name>
</gene>
<dbReference type="SUPFAM" id="SSF52540">
    <property type="entry name" value="P-loop containing nucleoside triphosphate hydrolases"/>
    <property type="match status" value="1"/>
</dbReference>
<dbReference type="PANTHER" id="PTHR18937">
    <property type="entry name" value="STRUCTURAL MAINTENANCE OF CHROMOSOMES SMC FAMILY MEMBER"/>
    <property type="match status" value="1"/>
</dbReference>
<dbReference type="InterPro" id="IPR028468">
    <property type="entry name" value="Smc1_ABC"/>
</dbReference>
<keyword evidence="4" id="KW-0158">Chromosome</keyword>
<evidence type="ECO:0000256" key="7">
    <source>
        <dbReference type="ARBA" id="ARBA00023054"/>
    </source>
</evidence>
<name>A0A0N1H6J6_9EURO</name>
<evidence type="ECO:0000256" key="5">
    <source>
        <dbReference type="ARBA" id="ARBA00022618"/>
    </source>
</evidence>
<dbReference type="GO" id="GO:0008278">
    <property type="term" value="C:cohesin complex"/>
    <property type="evidence" value="ECO:0007669"/>
    <property type="project" value="InterPro"/>
</dbReference>
<dbReference type="InterPro" id="IPR024704">
    <property type="entry name" value="SMC"/>
</dbReference>
<dbReference type="InterPro" id="IPR036277">
    <property type="entry name" value="SMC_hinge_sf"/>
</dbReference>
<protein>
    <submittedName>
        <fullName evidence="13">Structural maintenance of chromosomes protein 1</fullName>
    </submittedName>
</protein>
<dbReference type="Gene3D" id="3.30.70.1620">
    <property type="match status" value="1"/>
</dbReference>
<feature type="region of interest" description="Disordered" evidence="11">
    <location>
        <begin position="893"/>
        <end position="919"/>
    </location>
</feature>
<feature type="coiled-coil region" evidence="10">
    <location>
        <begin position="633"/>
        <end position="709"/>
    </location>
</feature>
<dbReference type="VEuPathDB" id="FungiDB:AB675_9310"/>
<dbReference type="SUPFAM" id="SSF75553">
    <property type="entry name" value="Smc hinge domain"/>
    <property type="match status" value="1"/>
</dbReference>
<keyword evidence="9" id="KW-0131">Cell cycle</keyword>
<accession>A0A0N1H6J6</accession>
<evidence type="ECO:0000256" key="10">
    <source>
        <dbReference type="SAM" id="Coils"/>
    </source>
</evidence>
<evidence type="ECO:0000313" key="13">
    <source>
        <dbReference type="EMBL" id="KPI41684.1"/>
    </source>
</evidence>
<feature type="compositionally biased region" description="Basic and acidic residues" evidence="11">
    <location>
        <begin position="183"/>
        <end position="192"/>
    </location>
</feature>
<evidence type="ECO:0000256" key="9">
    <source>
        <dbReference type="ARBA" id="ARBA00023306"/>
    </source>
</evidence>
<evidence type="ECO:0000256" key="2">
    <source>
        <dbReference type="ARBA" id="ARBA00004286"/>
    </source>
</evidence>